<accession>A0ABR1ZGY9</accession>
<organism evidence="1 2">
    <name type="scientific">Hibiscus sabdariffa</name>
    <name type="common">roselle</name>
    <dbReference type="NCBI Taxonomy" id="183260"/>
    <lineage>
        <taxon>Eukaryota</taxon>
        <taxon>Viridiplantae</taxon>
        <taxon>Streptophyta</taxon>
        <taxon>Embryophyta</taxon>
        <taxon>Tracheophyta</taxon>
        <taxon>Spermatophyta</taxon>
        <taxon>Magnoliopsida</taxon>
        <taxon>eudicotyledons</taxon>
        <taxon>Gunneridae</taxon>
        <taxon>Pentapetalae</taxon>
        <taxon>rosids</taxon>
        <taxon>malvids</taxon>
        <taxon>Malvales</taxon>
        <taxon>Malvaceae</taxon>
        <taxon>Malvoideae</taxon>
        <taxon>Hibiscus</taxon>
    </lineage>
</organism>
<reference evidence="1 2" key="1">
    <citation type="journal article" date="2024" name="G3 (Bethesda)">
        <title>Genome assembly of Hibiscus sabdariffa L. provides insights into metabolisms of medicinal natural products.</title>
        <authorList>
            <person name="Kim T."/>
        </authorList>
    </citation>
    <scope>NUCLEOTIDE SEQUENCE [LARGE SCALE GENOMIC DNA]</scope>
    <source>
        <strain evidence="1">TK-2024</strain>
        <tissue evidence="1">Old leaves</tissue>
    </source>
</reference>
<sequence length="85" mass="9704">METMVESTVQLERFGYLPVENVQALASKNLDNIPSRYIRPEIESDVVSADESLQIPVIDVSKLDHDDEQKKLHFACKDSSRYIAH</sequence>
<gene>
    <name evidence="1" type="ORF">V6N11_063428</name>
</gene>
<dbReference type="Gene3D" id="2.60.120.330">
    <property type="entry name" value="B-lactam Antibiotic, Isopenicillin N Synthase, Chain"/>
    <property type="match status" value="1"/>
</dbReference>
<dbReference type="EMBL" id="JBBPBN010001133">
    <property type="protein sequence ID" value="KAK8479721.1"/>
    <property type="molecule type" value="Genomic_DNA"/>
</dbReference>
<name>A0ABR1ZGY9_9ROSI</name>
<keyword evidence="2" id="KW-1185">Reference proteome</keyword>
<protein>
    <submittedName>
        <fullName evidence="1">Uncharacterized protein</fullName>
    </submittedName>
</protein>
<dbReference type="InterPro" id="IPR027443">
    <property type="entry name" value="IPNS-like_sf"/>
</dbReference>
<evidence type="ECO:0000313" key="1">
    <source>
        <dbReference type="EMBL" id="KAK8479721.1"/>
    </source>
</evidence>
<dbReference type="SUPFAM" id="SSF51197">
    <property type="entry name" value="Clavaminate synthase-like"/>
    <property type="match status" value="1"/>
</dbReference>
<dbReference type="Proteomes" id="UP001396334">
    <property type="component" value="Unassembled WGS sequence"/>
</dbReference>
<proteinExistence type="predicted"/>
<evidence type="ECO:0000313" key="2">
    <source>
        <dbReference type="Proteomes" id="UP001396334"/>
    </source>
</evidence>
<comment type="caution">
    <text evidence="1">The sequence shown here is derived from an EMBL/GenBank/DDBJ whole genome shotgun (WGS) entry which is preliminary data.</text>
</comment>